<keyword evidence="5 7" id="KW-0472">Membrane</keyword>
<dbReference type="AlphaFoldDB" id="A0A7R9KUG5"/>
<evidence type="ECO:0000313" key="9">
    <source>
        <dbReference type="Proteomes" id="UP000759131"/>
    </source>
</evidence>
<dbReference type="PANTHER" id="PTHR10383:SF9">
    <property type="entry name" value="SERINE INCORPORATOR, ISOFORM F"/>
    <property type="match status" value="1"/>
</dbReference>
<evidence type="ECO:0008006" key="10">
    <source>
        <dbReference type="Google" id="ProtNLM"/>
    </source>
</evidence>
<evidence type="ECO:0000256" key="7">
    <source>
        <dbReference type="SAM" id="Phobius"/>
    </source>
</evidence>
<dbReference type="PANTHER" id="PTHR10383">
    <property type="entry name" value="SERINE INCORPORATOR"/>
    <property type="match status" value="1"/>
</dbReference>
<evidence type="ECO:0000256" key="1">
    <source>
        <dbReference type="ARBA" id="ARBA00004141"/>
    </source>
</evidence>
<comment type="similarity">
    <text evidence="2">Belongs to the TDE1 family.</text>
</comment>
<evidence type="ECO:0000256" key="2">
    <source>
        <dbReference type="ARBA" id="ARBA00006665"/>
    </source>
</evidence>
<evidence type="ECO:0000256" key="4">
    <source>
        <dbReference type="ARBA" id="ARBA00022989"/>
    </source>
</evidence>
<keyword evidence="9" id="KW-1185">Reference proteome</keyword>
<dbReference type="OrthoDB" id="5963193at2759"/>
<dbReference type="GO" id="GO:0016020">
    <property type="term" value="C:membrane"/>
    <property type="evidence" value="ECO:0007669"/>
    <property type="project" value="UniProtKB-SubCell"/>
</dbReference>
<evidence type="ECO:0000313" key="8">
    <source>
        <dbReference type="EMBL" id="CAD7629633.1"/>
    </source>
</evidence>
<keyword evidence="4 7" id="KW-1133">Transmembrane helix</keyword>
<feature type="transmembrane region" description="Helical" evidence="7">
    <location>
        <begin position="21"/>
        <end position="38"/>
    </location>
</feature>
<comment type="subcellular location">
    <subcellularLocation>
        <location evidence="1">Membrane</location>
        <topology evidence="1">Multi-pass membrane protein</topology>
    </subcellularLocation>
</comment>
<dbReference type="EMBL" id="OC861669">
    <property type="protein sequence ID" value="CAD7629633.1"/>
    <property type="molecule type" value="Genomic_DNA"/>
</dbReference>
<accession>A0A7R9KUG5</accession>
<feature type="compositionally biased region" description="Polar residues" evidence="6">
    <location>
        <begin position="106"/>
        <end position="119"/>
    </location>
</feature>
<dbReference type="EMBL" id="CAJPIZ010007094">
    <property type="protein sequence ID" value="CAG2110063.1"/>
    <property type="molecule type" value="Genomic_DNA"/>
</dbReference>
<gene>
    <name evidence="8" type="ORF">OSB1V03_LOCUS10048</name>
</gene>
<feature type="transmembrane region" description="Helical" evidence="7">
    <location>
        <begin position="148"/>
        <end position="168"/>
    </location>
</feature>
<protein>
    <recommendedName>
        <fullName evidence="10">Serine incorporator</fullName>
    </recommendedName>
</protein>
<sequence>MNGKPSTSPLAREANRHQQRSGLLQSSLISLYICYLTWSAMNNNVDDNCKPSVFTHTGNSSQFDTQSLVSLVLFFVCVLYSSIRTSTNTQVGKITGANTILMNDTGATGGSSTHLTSNEGGEDGGETAEKKGQTWDNEDEGVAYSWSFFHFMFALATLYVMMTLTNWYNPEKGTKNFSESVGAMWVKIISSWVCCGLYTWTLVAPMLLPDRDFS</sequence>
<dbReference type="Proteomes" id="UP000759131">
    <property type="component" value="Unassembled WGS sequence"/>
</dbReference>
<name>A0A7R9KUG5_9ACAR</name>
<evidence type="ECO:0000256" key="5">
    <source>
        <dbReference type="ARBA" id="ARBA00023136"/>
    </source>
</evidence>
<feature type="region of interest" description="Disordered" evidence="6">
    <location>
        <begin position="106"/>
        <end position="134"/>
    </location>
</feature>
<keyword evidence="3 7" id="KW-0812">Transmembrane</keyword>
<reference evidence="8" key="1">
    <citation type="submission" date="2020-11" db="EMBL/GenBank/DDBJ databases">
        <authorList>
            <person name="Tran Van P."/>
        </authorList>
    </citation>
    <scope>NUCLEOTIDE SEQUENCE</scope>
</reference>
<dbReference type="InterPro" id="IPR005016">
    <property type="entry name" value="TDE1/TMS"/>
</dbReference>
<feature type="transmembrane region" description="Helical" evidence="7">
    <location>
        <begin position="188"/>
        <end position="208"/>
    </location>
</feature>
<proteinExistence type="inferred from homology"/>
<organism evidence="8">
    <name type="scientific">Medioppia subpectinata</name>
    <dbReference type="NCBI Taxonomy" id="1979941"/>
    <lineage>
        <taxon>Eukaryota</taxon>
        <taxon>Metazoa</taxon>
        <taxon>Ecdysozoa</taxon>
        <taxon>Arthropoda</taxon>
        <taxon>Chelicerata</taxon>
        <taxon>Arachnida</taxon>
        <taxon>Acari</taxon>
        <taxon>Acariformes</taxon>
        <taxon>Sarcoptiformes</taxon>
        <taxon>Oribatida</taxon>
        <taxon>Brachypylina</taxon>
        <taxon>Oppioidea</taxon>
        <taxon>Oppiidae</taxon>
        <taxon>Medioppia</taxon>
    </lineage>
</organism>
<evidence type="ECO:0000256" key="6">
    <source>
        <dbReference type="SAM" id="MobiDB-lite"/>
    </source>
</evidence>
<dbReference type="Pfam" id="PF03348">
    <property type="entry name" value="Serinc"/>
    <property type="match status" value="1"/>
</dbReference>
<evidence type="ECO:0000256" key="3">
    <source>
        <dbReference type="ARBA" id="ARBA00022692"/>
    </source>
</evidence>